<accession>A0A6A3H1M4</accession>
<organism evidence="1 2">
    <name type="scientific">Phytophthora rubi</name>
    <dbReference type="NCBI Taxonomy" id="129364"/>
    <lineage>
        <taxon>Eukaryota</taxon>
        <taxon>Sar</taxon>
        <taxon>Stramenopiles</taxon>
        <taxon>Oomycota</taxon>
        <taxon>Peronosporomycetes</taxon>
        <taxon>Peronosporales</taxon>
        <taxon>Peronosporaceae</taxon>
        <taxon>Phytophthora</taxon>
    </lineage>
</organism>
<gene>
    <name evidence="1" type="ORF">PR002_g29431</name>
</gene>
<name>A0A6A3H1M4_9STRA</name>
<reference evidence="1 2" key="1">
    <citation type="submission" date="2018-09" db="EMBL/GenBank/DDBJ databases">
        <title>Genomic investigation of the strawberry pathogen Phytophthora fragariae indicates pathogenicity is determined by transcriptional variation in three key races.</title>
        <authorList>
            <person name="Adams T.M."/>
            <person name="Armitage A.D."/>
            <person name="Sobczyk M.K."/>
            <person name="Bates H.J."/>
            <person name="Dunwell J.M."/>
            <person name="Nellist C.F."/>
            <person name="Harrison R.J."/>
        </authorList>
    </citation>
    <scope>NUCLEOTIDE SEQUENCE [LARGE SCALE GENOMIC DNA]</scope>
    <source>
        <strain evidence="1 2">SCRP324</strain>
    </source>
</reference>
<evidence type="ECO:0000313" key="2">
    <source>
        <dbReference type="Proteomes" id="UP000435112"/>
    </source>
</evidence>
<dbReference type="OrthoDB" id="96279at2759"/>
<dbReference type="AlphaFoldDB" id="A0A6A3H1M4"/>
<comment type="caution">
    <text evidence="1">The sequence shown here is derived from an EMBL/GenBank/DDBJ whole genome shotgun (WGS) entry which is preliminary data.</text>
</comment>
<dbReference type="EMBL" id="QXFU01005814">
    <property type="protein sequence ID" value="KAE8962982.1"/>
    <property type="molecule type" value="Genomic_DNA"/>
</dbReference>
<proteinExistence type="predicted"/>
<sequence length="59" mass="6256">MPLSDLYVITGMYVVGRCLLTPGGGSGDDIATDKGIASLNEGNFVMLLFTLAAVDRRLH</sequence>
<evidence type="ECO:0000313" key="1">
    <source>
        <dbReference type="EMBL" id="KAE8962982.1"/>
    </source>
</evidence>
<dbReference type="Proteomes" id="UP000435112">
    <property type="component" value="Unassembled WGS sequence"/>
</dbReference>
<protein>
    <submittedName>
        <fullName evidence="1">Uncharacterized protein</fullName>
    </submittedName>
</protein>